<dbReference type="Gene3D" id="1.10.10.10">
    <property type="entry name" value="Winged helix-like DNA-binding domain superfamily/Winged helix DNA-binding domain"/>
    <property type="match status" value="1"/>
</dbReference>
<protein>
    <submittedName>
        <fullName evidence="1">DNA-directed RNA polymerase specialized sigma subunit</fullName>
    </submittedName>
</protein>
<reference evidence="2" key="1">
    <citation type="submission" date="2016-11" db="EMBL/GenBank/DDBJ databases">
        <authorList>
            <person name="Papadimitriou K."/>
        </authorList>
    </citation>
    <scope>NUCLEOTIDE SEQUENCE [LARGE SCALE GENOMIC DNA]</scope>
    <source>
        <strain evidence="2">ACA-DC 1533</strain>
    </source>
</reference>
<dbReference type="Proteomes" id="UP000190935">
    <property type="component" value="Chromosome I"/>
</dbReference>
<keyword evidence="1" id="KW-0804">Transcription</keyword>
<evidence type="ECO:0000313" key="2">
    <source>
        <dbReference type="Proteomes" id="UP000190935"/>
    </source>
</evidence>
<dbReference type="InterPro" id="IPR036388">
    <property type="entry name" value="WH-like_DNA-bd_sf"/>
</dbReference>
<accession>A0A1K1KQC0</accession>
<sequence length="181" mass="20810">MGDPRGGIFMKFNNSEYELVSKQDDKLIVRVKHMSSQTVMITKAEGNIIFDLDHQQYNSDHRNERHQDKFFKQDPTNSDMNMIDTLADRGSIEVTSVYGKNNLLDKIIEKEKRQSRQMLVEQLPAAIATLTDKQKYAVTQYYCNGTKKNQIAKKMGISKVMAGRHVKAAAKKLRQFYGTEN</sequence>
<dbReference type="InterPro" id="IPR013324">
    <property type="entry name" value="RNA_pol_sigma_r3/r4-like"/>
</dbReference>
<name>A0A1K1KQC0_9LACO</name>
<proteinExistence type="predicted"/>
<dbReference type="KEGG" id="laca:LAC1533_1642"/>
<dbReference type="EMBL" id="LT630287">
    <property type="protein sequence ID" value="SFV41063.1"/>
    <property type="molecule type" value="Genomic_DNA"/>
</dbReference>
<dbReference type="AlphaFoldDB" id="A0A1K1KQC0"/>
<keyword evidence="1" id="KW-0240">DNA-directed RNA polymerase</keyword>
<evidence type="ECO:0000313" key="1">
    <source>
        <dbReference type="EMBL" id="SFV41063.1"/>
    </source>
</evidence>
<dbReference type="GO" id="GO:0000428">
    <property type="term" value="C:DNA-directed RNA polymerase complex"/>
    <property type="evidence" value="ECO:0007669"/>
    <property type="project" value="UniProtKB-KW"/>
</dbReference>
<organism evidence="1 2">
    <name type="scientific">Ligilactobacillus acidipiscis</name>
    <dbReference type="NCBI Taxonomy" id="89059"/>
    <lineage>
        <taxon>Bacteria</taxon>
        <taxon>Bacillati</taxon>
        <taxon>Bacillota</taxon>
        <taxon>Bacilli</taxon>
        <taxon>Lactobacillales</taxon>
        <taxon>Lactobacillaceae</taxon>
        <taxon>Ligilactobacillus</taxon>
    </lineage>
</organism>
<dbReference type="SUPFAM" id="SSF88659">
    <property type="entry name" value="Sigma3 and sigma4 domains of RNA polymerase sigma factors"/>
    <property type="match status" value="1"/>
</dbReference>
<gene>
    <name evidence="1" type="ORF">LAC1533_1642</name>
</gene>